<comment type="caution">
    <text evidence="1">The sequence shown here is derived from an EMBL/GenBank/DDBJ whole genome shotgun (WGS) entry which is preliminary data.</text>
</comment>
<organism evidence="1 2">
    <name type="scientific">Cryptolaemus montrouzieri</name>
    <dbReference type="NCBI Taxonomy" id="559131"/>
    <lineage>
        <taxon>Eukaryota</taxon>
        <taxon>Metazoa</taxon>
        <taxon>Ecdysozoa</taxon>
        <taxon>Arthropoda</taxon>
        <taxon>Hexapoda</taxon>
        <taxon>Insecta</taxon>
        <taxon>Pterygota</taxon>
        <taxon>Neoptera</taxon>
        <taxon>Endopterygota</taxon>
        <taxon>Coleoptera</taxon>
        <taxon>Polyphaga</taxon>
        <taxon>Cucujiformia</taxon>
        <taxon>Coccinelloidea</taxon>
        <taxon>Coccinellidae</taxon>
        <taxon>Scymninae</taxon>
        <taxon>Scymnini</taxon>
        <taxon>Cryptolaemus</taxon>
    </lineage>
</organism>
<reference evidence="1 2" key="1">
    <citation type="journal article" date="2021" name="BMC Biol.">
        <title>Horizontally acquired antibacterial genes associated with adaptive radiation of ladybird beetles.</title>
        <authorList>
            <person name="Li H.S."/>
            <person name="Tang X.F."/>
            <person name="Huang Y.H."/>
            <person name="Xu Z.Y."/>
            <person name="Chen M.L."/>
            <person name="Du X.Y."/>
            <person name="Qiu B.Y."/>
            <person name="Chen P.T."/>
            <person name="Zhang W."/>
            <person name="Slipinski A."/>
            <person name="Escalona H.E."/>
            <person name="Waterhouse R.M."/>
            <person name="Zwick A."/>
            <person name="Pang H."/>
        </authorList>
    </citation>
    <scope>NUCLEOTIDE SEQUENCE [LARGE SCALE GENOMIC DNA]</scope>
    <source>
        <strain evidence="1">SYSU2018</strain>
    </source>
</reference>
<keyword evidence="2" id="KW-1185">Reference proteome</keyword>
<gene>
    <name evidence="1" type="ORF">HHI36_017102</name>
</gene>
<protein>
    <submittedName>
        <fullName evidence="1">Uncharacterized protein</fullName>
    </submittedName>
</protein>
<accession>A0ABD2NML2</accession>
<name>A0ABD2NML2_9CUCU</name>
<dbReference type="EMBL" id="JABFTP020000124">
    <property type="protein sequence ID" value="KAL3279596.1"/>
    <property type="molecule type" value="Genomic_DNA"/>
</dbReference>
<evidence type="ECO:0000313" key="2">
    <source>
        <dbReference type="Proteomes" id="UP001516400"/>
    </source>
</evidence>
<sequence>MILDRLLVIEGDFNAPSYVENLCNTRCISLKTFAETPAVKQFNHVSKDNNKILDLIFPNNECRILDDFAPLVKMDSHHPPINYIFDMLVQSIPDLSVNHAVQYEFNFRKANLTLMYDMILNADR</sequence>
<dbReference type="AlphaFoldDB" id="A0ABD2NML2"/>
<proteinExistence type="predicted"/>
<dbReference type="Proteomes" id="UP001516400">
    <property type="component" value="Unassembled WGS sequence"/>
</dbReference>
<evidence type="ECO:0000313" key="1">
    <source>
        <dbReference type="EMBL" id="KAL3279596.1"/>
    </source>
</evidence>